<evidence type="ECO:0000259" key="9">
    <source>
        <dbReference type="Pfam" id="PF02687"/>
    </source>
</evidence>
<evidence type="ECO:0000256" key="2">
    <source>
        <dbReference type="ARBA" id="ARBA00005236"/>
    </source>
</evidence>
<dbReference type="Pfam" id="PF12704">
    <property type="entry name" value="MacB_PCD"/>
    <property type="match status" value="1"/>
</dbReference>
<keyword evidence="3" id="KW-0813">Transport</keyword>
<protein>
    <submittedName>
        <fullName evidence="11">Lipoprotein-releasing ABC transporter permease subunit</fullName>
    </submittedName>
</protein>
<dbReference type="InterPro" id="IPR011925">
    <property type="entry name" value="LolCE_TM"/>
</dbReference>
<comment type="similarity">
    <text evidence="2">Belongs to the ABC-4 integral membrane protein family. LolC/E subfamily.</text>
</comment>
<accession>A0ABU4S1D4</accession>
<keyword evidence="5 8" id="KW-0812">Transmembrane</keyword>
<evidence type="ECO:0000256" key="4">
    <source>
        <dbReference type="ARBA" id="ARBA00022475"/>
    </source>
</evidence>
<dbReference type="InterPro" id="IPR003838">
    <property type="entry name" value="ABC3_permease_C"/>
</dbReference>
<evidence type="ECO:0000256" key="7">
    <source>
        <dbReference type="ARBA" id="ARBA00023136"/>
    </source>
</evidence>
<name>A0ABU4S1D4_9GAMM</name>
<feature type="transmembrane region" description="Helical" evidence="8">
    <location>
        <begin position="311"/>
        <end position="329"/>
    </location>
</feature>
<dbReference type="EMBL" id="JAXAFO010000034">
    <property type="protein sequence ID" value="MDX6850897.1"/>
    <property type="molecule type" value="Genomic_DNA"/>
</dbReference>
<dbReference type="PANTHER" id="PTHR30489:SF0">
    <property type="entry name" value="LIPOPROTEIN-RELEASING SYSTEM TRANSMEMBRANE PROTEIN LOLE"/>
    <property type="match status" value="1"/>
</dbReference>
<reference evidence="11 12" key="1">
    <citation type="submission" date="2023-11" db="EMBL/GenBank/DDBJ databases">
        <title>Gilvimarinus fulvus sp. nov., isolated from the surface of Kelp.</title>
        <authorList>
            <person name="Sun Y.Y."/>
            <person name="Gong Y."/>
            <person name="Du Z.J."/>
        </authorList>
    </citation>
    <scope>NUCLEOTIDE SEQUENCE [LARGE SCALE GENOMIC DNA]</scope>
    <source>
        <strain evidence="11 12">SDUM040013</strain>
    </source>
</reference>
<evidence type="ECO:0000256" key="8">
    <source>
        <dbReference type="SAM" id="Phobius"/>
    </source>
</evidence>
<feature type="transmembrane region" description="Helical" evidence="8">
    <location>
        <begin position="267"/>
        <end position="291"/>
    </location>
</feature>
<dbReference type="Proteomes" id="UP001273505">
    <property type="component" value="Unassembled WGS sequence"/>
</dbReference>
<evidence type="ECO:0000313" key="12">
    <source>
        <dbReference type="Proteomes" id="UP001273505"/>
    </source>
</evidence>
<evidence type="ECO:0000256" key="3">
    <source>
        <dbReference type="ARBA" id="ARBA00022448"/>
    </source>
</evidence>
<feature type="transmembrane region" description="Helical" evidence="8">
    <location>
        <begin position="336"/>
        <end position="356"/>
    </location>
</feature>
<proteinExistence type="inferred from homology"/>
<evidence type="ECO:0000313" key="11">
    <source>
        <dbReference type="EMBL" id="MDX6850897.1"/>
    </source>
</evidence>
<keyword evidence="12" id="KW-1185">Reference proteome</keyword>
<evidence type="ECO:0000259" key="10">
    <source>
        <dbReference type="Pfam" id="PF12704"/>
    </source>
</evidence>
<comment type="caution">
    <text evidence="11">The sequence shown here is derived from an EMBL/GenBank/DDBJ whole genome shotgun (WGS) entry which is preliminary data.</text>
</comment>
<evidence type="ECO:0000256" key="6">
    <source>
        <dbReference type="ARBA" id="ARBA00022989"/>
    </source>
</evidence>
<sequence length="410" mass="43853">MFNRFTLSVGARYALSRGSSHLVSFISRMSVGGLVISVALLIMVLSVMNGFDRELRQQILQLMPQGTIYNRDGIENPRAIMAQIQSHPQVTAAAPFVNLEGLLNARGNVVPVQTYGVEPELEQAASNVGRFLRNNRLMALADNPRAVILGAALAANLNADVGSQITFIVPRGEARGSPNTMALTVVDIFDSGTEVDQHLALMNIVAASKMTAHPGKVSGIRFNVKDLFSAGQTVLEISSQLPMGYYGRDWMRTHGDVYQAIHMSKKLVALLLLLLIGIAAFNLIATLVMVVVDKQSDIAILRTQGARARDIVGIFIVQGAIIGGVGTVLGAIVGVLLSHGVTAGVAGLESILGMQFMHSDVYPVSYMPSQVLWSDVAYICGSALVLSVLASIYPALKAARILPAEALRHE</sequence>
<feature type="domain" description="ABC3 transporter permease C-terminal" evidence="9">
    <location>
        <begin position="270"/>
        <end position="401"/>
    </location>
</feature>
<dbReference type="InterPro" id="IPR025857">
    <property type="entry name" value="MacB_PCD"/>
</dbReference>
<keyword evidence="6 8" id="KW-1133">Transmembrane helix</keyword>
<dbReference type="NCBIfam" id="TIGR02212">
    <property type="entry name" value="lolCE"/>
    <property type="match status" value="1"/>
</dbReference>
<keyword evidence="11" id="KW-0449">Lipoprotein</keyword>
<organism evidence="11 12">
    <name type="scientific">Gilvimarinus gilvus</name>
    <dbReference type="NCBI Taxonomy" id="3058038"/>
    <lineage>
        <taxon>Bacteria</taxon>
        <taxon>Pseudomonadati</taxon>
        <taxon>Pseudomonadota</taxon>
        <taxon>Gammaproteobacteria</taxon>
        <taxon>Cellvibrionales</taxon>
        <taxon>Cellvibrionaceae</taxon>
        <taxon>Gilvimarinus</taxon>
    </lineage>
</organism>
<comment type="subcellular location">
    <subcellularLocation>
        <location evidence="1">Cell membrane</location>
        <topology evidence="1">Multi-pass membrane protein</topology>
    </subcellularLocation>
</comment>
<feature type="domain" description="MacB-like periplasmic core" evidence="10">
    <location>
        <begin position="30"/>
        <end position="225"/>
    </location>
</feature>
<dbReference type="InterPro" id="IPR051447">
    <property type="entry name" value="Lipoprotein-release_system"/>
</dbReference>
<dbReference type="Pfam" id="PF02687">
    <property type="entry name" value="FtsX"/>
    <property type="match status" value="1"/>
</dbReference>
<dbReference type="PANTHER" id="PTHR30489">
    <property type="entry name" value="LIPOPROTEIN-RELEASING SYSTEM TRANSMEMBRANE PROTEIN LOLE"/>
    <property type="match status" value="1"/>
</dbReference>
<evidence type="ECO:0000256" key="1">
    <source>
        <dbReference type="ARBA" id="ARBA00004651"/>
    </source>
</evidence>
<keyword evidence="4" id="KW-1003">Cell membrane</keyword>
<keyword evidence="7 8" id="KW-0472">Membrane</keyword>
<gene>
    <name evidence="11" type="ORF">SCD92_16095</name>
</gene>
<evidence type="ECO:0000256" key="5">
    <source>
        <dbReference type="ARBA" id="ARBA00022692"/>
    </source>
</evidence>
<feature type="transmembrane region" description="Helical" evidence="8">
    <location>
        <begin position="376"/>
        <end position="396"/>
    </location>
</feature>
<feature type="transmembrane region" description="Helical" evidence="8">
    <location>
        <begin position="25"/>
        <end position="48"/>
    </location>
</feature>